<evidence type="ECO:0000256" key="3">
    <source>
        <dbReference type="ARBA" id="ARBA00022475"/>
    </source>
</evidence>
<dbReference type="SUPFAM" id="SSF52540">
    <property type="entry name" value="P-loop containing nucleoside triphosphate hydrolases"/>
    <property type="match status" value="2"/>
</dbReference>
<keyword evidence="8" id="KW-1278">Translocase</keyword>
<keyword evidence="11" id="KW-0378">Hydrolase</keyword>
<dbReference type="EMBL" id="FWFR01000001">
    <property type="protein sequence ID" value="SLN10718.1"/>
    <property type="molecule type" value="Genomic_DNA"/>
</dbReference>
<dbReference type="Proteomes" id="UP000193200">
    <property type="component" value="Unassembled WGS sequence"/>
</dbReference>
<dbReference type="InParanoid" id="A0A1Y5RB19"/>
<comment type="subcellular location">
    <subcellularLocation>
        <location evidence="1">Cell membrane</location>
        <topology evidence="1">Peripheral membrane protein</topology>
    </subcellularLocation>
</comment>
<gene>
    <name evidence="11" type="primary">rbsA_1</name>
    <name evidence="11" type="ORF">OCH7691_00061</name>
</gene>
<dbReference type="CDD" id="cd03215">
    <property type="entry name" value="ABC_Carb_Monos_II"/>
    <property type="match status" value="1"/>
</dbReference>
<keyword evidence="6" id="KW-0547">Nucleotide-binding</keyword>
<dbReference type="InterPro" id="IPR050107">
    <property type="entry name" value="ABC_carbohydrate_import_ATPase"/>
</dbReference>
<feature type="domain" description="ABC transporter" evidence="10">
    <location>
        <begin position="273"/>
        <end position="517"/>
    </location>
</feature>
<keyword evidence="7 11" id="KW-0067">ATP-binding</keyword>
<dbReference type="GO" id="GO:0005886">
    <property type="term" value="C:plasma membrane"/>
    <property type="evidence" value="ECO:0007669"/>
    <property type="project" value="UniProtKB-SubCell"/>
</dbReference>
<dbReference type="InterPro" id="IPR017871">
    <property type="entry name" value="ABC_transporter-like_CS"/>
</dbReference>
<dbReference type="Gene3D" id="3.40.50.300">
    <property type="entry name" value="P-loop containing nucleotide triphosphate hydrolases"/>
    <property type="match status" value="2"/>
</dbReference>
<keyword evidence="4" id="KW-0762">Sugar transport</keyword>
<dbReference type="PANTHER" id="PTHR43790:SF9">
    <property type="entry name" value="GALACTOFURANOSE TRANSPORTER ATP-BINDING PROTEIN YTFR"/>
    <property type="match status" value="1"/>
</dbReference>
<protein>
    <submittedName>
        <fullName evidence="11">Ribose import ATP-binding protein RbsA</fullName>
        <ecNumber evidence="11">3.6.3.17</ecNumber>
    </submittedName>
</protein>
<evidence type="ECO:0000256" key="8">
    <source>
        <dbReference type="ARBA" id="ARBA00022967"/>
    </source>
</evidence>
<dbReference type="PANTHER" id="PTHR43790">
    <property type="entry name" value="CARBOHYDRATE TRANSPORT ATP-BINDING PROTEIN MG119-RELATED"/>
    <property type="match status" value="1"/>
</dbReference>
<dbReference type="Pfam" id="PF00005">
    <property type="entry name" value="ABC_tran"/>
    <property type="match status" value="2"/>
</dbReference>
<evidence type="ECO:0000256" key="6">
    <source>
        <dbReference type="ARBA" id="ARBA00022741"/>
    </source>
</evidence>
<dbReference type="PROSITE" id="PS00211">
    <property type="entry name" value="ABC_TRANSPORTER_1"/>
    <property type="match status" value="2"/>
</dbReference>
<keyword evidence="5" id="KW-0677">Repeat</keyword>
<dbReference type="AlphaFoldDB" id="A0A1Y5RB19"/>
<dbReference type="InterPro" id="IPR003439">
    <property type="entry name" value="ABC_transporter-like_ATP-bd"/>
</dbReference>
<dbReference type="GO" id="GO:0016887">
    <property type="term" value="F:ATP hydrolysis activity"/>
    <property type="evidence" value="ECO:0007669"/>
    <property type="project" value="InterPro"/>
</dbReference>
<keyword evidence="12" id="KW-1185">Reference proteome</keyword>
<organism evidence="11 12">
    <name type="scientific">Oceanibacterium hippocampi</name>
    <dbReference type="NCBI Taxonomy" id="745714"/>
    <lineage>
        <taxon>Bacteria</taxon>
        <taxon>Pseudomonadati</taxon>
        <taxon>Pseudomonadota</taxon>
        <taxon>Alphaproteobacteria</taxon>
        <taxon>Sneathiellales</taxon>
        <taxon>Sneathiellaceae</taxon>
        <taxon>Oceanibacterium</taxon>
    </lineage>
</organism>
<accession>A0A1Y5RB19</accession>
<dbReference type="EC" id="3.6.3.17" evidence="11"/>
<evidence type="ECO:0000256" key="2">
    <source>
        <dbReference type="ARBA" id="ARBA00022448"/>
    </source>
</evidence>
<name>A0A1Y5RB19_9PROT</name>
<reference evidence="11 12" key="1">
    <citation type="submission" date="2017-03" db="EMBL/GenBank/DDBJ databases">
        <authorList>
            <person name="Afonso C.L."/>
            <person name="Miller P.J."/>
            <person name="Scott M.A."/>
            <person name="Spackman E."/>
            <person name="Goraichik I."/>
            <person name="Dimitrov K.M."/>
            <person name="Suarez D.L."/>
            <person name="Swayne D.E."/>
        </authorList>
    </citation>
    <scope>NUCLEOTIDE SEQUENCE [LARGE SCALE GENOMIC DNA]</scope>
    <source>
        <strain evidence="11 12">CECT 7691</strain>
    </source>
</reference>
<dbReference type="CDD" id="cd03216">
    <property type="entry name" value="ABC_Carb_Monos_I"/>
    <property type="match status" value="1"/>
</dbReference>
<proteinExistence type="predicted"/>
<sequence length="526" mass="55790">MPGHQPMTPVKPAATAEAPFVLRLDGITKRFGALLANDAISLELRRGEVLALLGENGAGKTTLMSILFGHYVADAGSIEAFGQTLPPGSPRAAIDVGIGMVHQHFTLGDNMTVLENIVLGAEPLFALRQNHKAARARLAQLADRFGLAVRADARIQELSVGERQRVEILKALYRNARVLILDEPTAVLTPQESATLFETLHQMVADGLSVIFISHKLNEVMEIADRVTVLRRGKVVANFRKSETSREALAAAMVGREVAQPKRQAMAAGKTVLRLAGVSVAAAEAQPALRSVDLELREHEILGIAGVSGNGQGSLAALMSGLAVAASGSLELLGRPVTRAEPAAMVASGVGRVPEDRHRFGVVGDMTPEENLILEDYRSARFQRFGIFRFRAIAEHAKALIRGYDIRGADEAALARSLSGGNMQKLILARVLSREPAVILANQPTRGLDVGAAAYVHEQLFAARARGAGVILITEDLDELLAISDRVAVMYQGTLSASRPVEGLGLTELGLMMSGAAAQGGAGHAA</sequence>
<keyword evidence="3" id="KW-1003">Cell membrane</keyword>
<feature type="domain" description="ABC transporter" evidence="10">
    <location>
        <begin position="22"/>
        <end position="257"/>
    </location>
</feature>
<dbReference type="InterPro" id="IPR027417">
    <property type="entry name" value="P-loop_NTPase"/>
</dbReference>
<evidence type="ECO:0000259" key="10">
    <source>
        <dbReference type="PROSITE" id="PS50893"/>
    </source>
</evidence>
<evidence type="ECO:0000256" key="5">
    <source>
        <dbReference type="ARBA" id="ARBA00022737"/>
    </source>
</evidence>
<evidence type="ECO:0000256" key="4">
    <source>
        <dbReference type="ARBA" id="ARBA00022597"/>
    </source>
</evidence>
<keyword evidence="2" id="KW-0813">Transport</keyword>
<keyword evidence="9" id="KW-0472">Membrane</keyword>
<evidence type="ECO:0000256" key="9">
    <source>
        <dbReference type="ARBA" id="ARBA00023136"/>
    </source>
</evidence>
<dbReference type="PROSITE" id="PS50893">
    <property type="entry name" value="ABC_TRANSPORTER_2"/>
    <property type="match status" value="2"/>
</dbReference>
<dbReference type="FunFam" id="3.40.50.300:FF:000127">
    <property type="entry name" value="Ribose import ATP-binding protein RbsA"/>
    <property type="match status" value="1"/>
</dbReference>
<dbReference type="SMART" id="SM00382">
    <property type="entry name" value="AAA"/>
    <property type="match status" value="2"/>
</dbReference>
<evidence type="ECO:0000313" key="12">
    <source>
        <dbReference type="Proteomes" id="UP000193200"/>
    </source>
</evidence>
<evidence type="ECO:0000313" key="11">
    <source>
        <dbReference type="EMBL" id="SLN10718.1"/>
    </source>
</evidence>
<dbReference type="InterPro" id="IPR003593">
    <property type="entry name" value="AAA+_ATPase"/>
</dbReference>
<evidence type="ECO:0000256" key="1">
    <source>
        <dbReference type="ARBA" id="ARBA00004202"/>
    </source>
</evidence>
<dbReference type="GO" id="GO:0005524">
    <property type="term" value="F:ATP binding"/>
    <property type="evidence" value="ECO:0007669"/>
    <property type="project" value="UniProtKB-KW"/>
</dbReference>
<evidence type="ECO:0000256" key="7">
    <source>
        <dbReference type="ARBA" id="ARBA00022840"/>
    </source>
</evidence>